<dbReference type="PANTHER" id="PTHR32018:SF6">
    <property type="entry name" value="RHAMNOGALACTURONAN ENDOLYASE"/>
    <property type="match status" value="1"/>
</dbReference>
<reference evidence="10 11" key="1">
    <citation type="submission" date="2021-09" db="EMBL/GenBank/DDBJ databases">
        <title>Genomic insights and catalytic innovation underlie evolution of tropane alkaloids biosynthesis.</title>
        <authorList>
            <person name="Wang Y.-J."/>
            <person name="Tian T."/>
            <person name="Huang J.-P."/>
            <person name="Huang S.-X."/>
        </authorList>
    </citation>
    <scope>NUCLEOTIDE SEQUENCE [LARGE SCALE GENOMIC DNA]</scope>
    <source>
        <strain evidence="10">KIB-2018</strain>
        <tissue evidence="10">Leaf</tissue>
    </source>
</reference>
<dbReference type="InterPro" id="IPR008979">
    <property type="entry name" value="Galactose-bd-like_sf"/>
</dbReference>
<evidence type="ECO:0000313" key="11">
    <source>
        <dbReference type="Proteomes" id="UP001159364"/>
    </source>
</evidence>
<dbReference type="Pfam" id="PF14683">
    <property type="entry name" value="CBM-like"/>
    <property type="match status" value="1"/>
</dbReference>
<sequence>MVMKKLSRDFLFIPAAIVAKVVIDNGIVQITLAKPSGYVTGVKYGGIPNLLETRNKPSNRGYIVQRGSAGFYTYAIFEHLEGWPDFDLDFFRMVFKPQNNKFHYMAISDDIQRVMPTPSDTQHGHKLAYKEATLVNGEVDDKYMYSMENKDHRVKGWISNDPPVGFWMITPTDEYFAGGPTKQDLTSHVGPTVLAIFHSDHYVNELSKQFRDGEAWKKVYGPIFIYLNSNNYGDNQTLWNDAKRQTSEEINKWPYDFVQSEEFLPSYKRGTVNGHLAIKDSDAQNNFDGASYAYVGLASPGEAGSWQFDIKGYQFWTRANRNGDFQIKNVRPGIYNLYAWVPGFVGDYKYSEQITIEEGSEVKLDDLRFETPRNGPTLWEIGIPDRSAAEFFIPDPSPDLQNKVFLNKPQHRYRQYGLWSRYTDLYPENDLVYNIGSSNHTRDWFYAHVPRLTNGNYQPTTWQINFELYNVEPYATYTLQLALASSNYAHLNVRLNNQLSPRPLFTTGGIGKDNAVARDGIHGIHRLYTFEVPSRFLVNGQNALYLQQARGSSPFQGMMYDYIRLEGPSSSRRN</sequence>
<dbReference type="GO" id="GO:0005576">
    <property type="term" value="C:extracellular region"/>
    <property type="evidence" value="ECO:0007669"/>
    <property type="project" value="UniProtKB-SubCell"/>
</dbReference>
<organism evidence="10 11">
    <name type="scientific">Erythroxylum novogranatense</name>
    <dbReference type="NCBI Taxonomy" id="1862640"/>
    <lineage>
        <taxon>Eukaryota</taxon>
        <taxon>Viridiplantae</taxon>
        <taxon>Streptophyta</taxon>
        <taxon>Embryophyta</taxon>
        <taxon>Tracheophyta</taxon>
        <taxon>Spermatophyta</taxon>
        <taxon>Magnoliopsida</taxon>
        <taxon>eudicotyledons</taxon>
        <taxon>Gunneridae</taxon>
        <taxon>Pentapetalae</taxon>
        <taxon>rosids</taxon>
        <taxon>fabids</taxon>
        <taxon>Malpighiales</taxon>
        <taxon>Erythroxylaceae</taxon>
        <taxon>Erythroxylum</taxon>
    </lineage>
</organism>
<dbReference type="InterPro" id="IPR013784">
    <property type="entry name" value="Carb-bd-like_fold"/>
</dbReference>
<dbReference type="InterPro" id="IPR029413">
    <property type="entry name" value="RG-lyase_II"/>
</dbReference>
<evidence type="ECO:0000256" key="7">
    <source>
        <dbReference type="ARBA" id="ARBA00023239"/>
    </source>
</evidence>
<keyword evidence="7" id="KW-0456">Lyase</keyword>
<dbReference type="InterPro" id="IPR011013">
    <property type="entry name" value="Gal_mutarotase_sf_dom"/>
</dbReference>
<keyword evidence="6" id="KW-0732">Signal</keyword>
<protein>
    <recommendedName>
        <fullName evidence="4">rhamnogalacturonan endolyase</fullName>
        <ecNumber evidence="4">4.2.2.23</ecNumber>
    </recommendedName>
</protein>
<dbReference type="SUPFAM" id="SSF49452">
    <property type="entry name" value="Starch-binding domain-like"/>
    <property type="match status" value="1"/>
</dbReference>
<comment type="catalytic activity">
    <reaction evidence="1">
        <text>Endotype eliminative cleavage of L-alpha-rhamnopyranosyl-(1-&gt;4)-alpha-D-galactopyranosyluronic acid bonds of rhamnogalacturonan I domains in ramified hairy regions of pectin leaving L-rhamnopyranose at the reducing end and 4-deoxy-4,5-unsaturated D-galactopyranosyluronic acid at the non-reducing end.</text>
        <dbReference type="EC" id="4.2.2.23"/>
    </reaction>
</comment>
<dbReference type="CDD" id="cd10317">
    <property type="entry name" value="RGL4_C"/>
    <property type="match status" value="1"/>
</dbReference>
<dbReference type="InterPro" id="IPR051850">
    <property type="entry name" value="Polysacch_Lyase_4"/>
</dbReference>
<evidence type="ECO:0000313" key="10">
    <source>
        <dbReference type="EMBL" id="KAJ8765562.1"/>
    </source>
</evidence>
<dbReference type="Gene3D" id="2.60.40.1120">
    <property type="entry name" value="Carboxypeptidase-like, regulatory domain"/>
    <property type="match status" value="1"/>
</dbReference>
<evidence type="ECO:0000259" key="9">
    <source>
        <dbReference type="Pfam" id="PF14686"/>
    </source>
</evidence>
<dbReference type="InterPro" id="IPR029411">
    <property type="entry name" value="RG-lyase_III"/>
</dbReference>
<dbReference type="Gene3D" id="2.70.98.10">
    <property type="match status" value="1"/>
</dbReference>
<comment type="caution">
    <text evidence="10">The sequence shown here is derived from an EMBL/GenBank/DDBJ whole genome shotgun (WGS) entry which is preliminary data.</text>
</comment>
<evidence type="ECO:0000256" key="5">
    <source>
        <dbReference type="ARBA" id="ARBA00022525"/>
    </source>
</evidence>
<evidence type="ECO:0000259" key="8">
    <source>
        <dbReference type="Pfam" id="PF14683"/>
    </source>
</evidence>
<dbReference type="GO" id="GO:0030246">
    <property type="term" value="F:carbohydrate binding"/>
    <property type="evidence" value="ECO:0007669"/>
    <property type="project" value="InterPro"/>
</dbReference>
<dbReference type="EMBL" id="JAIWQS010000005">
    <property type="protein sequence ID" value="KAJ8765562.1"/>
    <property type="molecule type" value="Genomic_DNA"/>
</dbReference>
<dbReference type="CDD" id="cd10316">
    <property type="entry name" value="RGL4_M"/>
    <property type="match status" value="1"/>
</dbReference>
<dbReference type="SUPFAM" id="SSF74650">
    <property type="entry name" value="Galactose mutarotase-like"/>
    <property type="match status" value="1"/>
</dbReference>
<keyword evidence="5" id="KW-0964">Secreted</keyword>
<comment type="subcellular location">
    <subcellularLocation>
        <location evidence="2">Secreted</location>
    </subcellularLocation>
</comment>
<keyword evidence="11" id="KW-1185">Reference proteome</keyword>
<dbReference type="PANTHER" id="PTHR32018">
    <property type="entry name" value="RHAMNOGALACTURONATE LYASE FAMILY PROTEIN"/>
    <property type="match status" value="1"/>
</dbReference>
<dbReference type="InterPro" id="IPR014718">
    <property type="entry name" value="GH-type_carb-bd"/>
</dbReference>
<dbReference type="GO" id="GO:0102210">
    <property type="term" value="F:rhamnogalacturonan endolyase activity"/>
    <property type="evidence" value="ECO:0007669"/>
    <property type="project" value="UniProtKB-EC"/>
</dbReference>
<dbReference type="Pfam" id="PF06045">
    <property type="entry name" value="Rhamnogal_lyase"/>
    <property type="match status" value="1"/>
</dbReference>
<feature type="domain" description="Rhamnogalacturonan lyase" evidence="8">
    <location>
        <begin position="377"/>
        <end position="565"/>
    </location>
</feature>
<comment type="similarity">
    <text evidence="3">Belongs to the polysaccharide lyase 4 family.</text>
</comment>
<feature type="domain" description="Rhamnogalacturonan lyase" evidence="9">
    <location>
        <begin position="292"/>
        <end position="363"/>
    </location>
</feature>
<dbReference type="AlphaFoldDB" id="A0AAV8TF97"/>
<evidence type="ECO:0000256" key="3">
    <source>
        <dbReference type="ARBA" id="ARBA00010418"/>
    </source>
</evidence>
<evidence type="ECO:0000256" key="6">
    <source>
        <dbReference type="ARBA" id="ARBA00022729"/>
    </source>
</evidence>
<dbReference type="Gene3D" id="2.60.120.260">
    <property type="entry name" value="Galactose-binding domain-like"/>
    <property type="match status" value="1"/>
</dbReference>
<evidence type="ECO:0000256" key="1">
    <source>
        <dbReference type="ARBA" id="ARBA00001324"/>
    </source>
</evidence>
<gene>
    <name evidence="10" type="ORF">K2173_014684</name>
</gene>
<name>A0AAV8TF97_9ROSI</name>
<dbReference type="GO" id="GO:0005975">
    <property type="term" value="P:carbohydrate metabolic process"/>
    <property type="evidence" value="ECO:0007669"/>
    <property type="project" value="InterPro"/>
</dbReference>
<dbReference type="Proteomes" id="UP001159364">
    <property type="component" value="Linkage Group LG05"/>
</dbReference>
<dbReference type="SUPFAM" id="SSF49785">
    <property type="entry name" value="Galactose-binding domain-like"/>
    <property type="match status" value="1"/>
</dbReference>
<evidence type="ECO:0000256" key="4">
    <source>
        <dbReference type="ARBA" id="ARBA00012437"/>
    </source>
</evidence>
<dbReference type="CDD" id="cd10320">
    <property type="entry name" value="RGL4_N"/>
    <property type="match status" value="1"/>
</dbReference>
<evidence type="ECO:0000256" key="2">
    <source>
        <dbReference type="ARBA" id="ARBA00004613"/>
    </source>
</evidence>
<dbReference type="Pfam" id="PF14686">
    <property type="entry name" value="fn3_3"/>
    <property type="match status" value="1"/>
</dbReference>
<dbReference type="EC" id="4.2.2.23" evidence="4"/>
<proteinExistence type="inferred from homology"/>
<dbReference type="InterPro" id="IPR010325">
    <property type="entry name" value="Rhamnogal_lyase"/>
</dbReference>
<accession>A0AAV8TF97</accession>